<dbReference type="InterPro" id="IPR041723">
    <property type="entry name" value="CCT"/>
</dbReference>
<dbReference type="GO" id="GO:0016779">
    <property type="term" value="F:nucleotidyltransferase activity"/>
    <property type="evidence" value="ECO:0007669"/>
    <property type="project" value="UniProtKB-KW"/>
</dbReference>
<evidence type="ECO:0000256" key="4">
    <source>
        <dbReference type="ARBA" id="ARBA00022695"/>
    </source>
</evidence>
<sequence>MSSRTLHSKRSFGKYHQMHHSLDSPAYDASEEDNDPLTDDSVSAPIARHNPPAPAQSTSAGTRAGHVKPPGGAVNRHTHSHLAHSHIVLSDSDGVDSPTYDGDVESTTTTRVPSVAATNATATPDPASQLQQGTFYQNPTSSTSTMSIPISKLPTATGGAATSAFTGNPISTQPLQPQVASPPSPSSPVYSPVSPPSPTFSSTSATHPYEPPVAAIAASSFNPAALTPDDILAFVRKAIEDGPDGEVELLESTGKIVIKVQAGEQPGEGEAVHEVKSKTTRKRGYSINRPPKDRPVRIYADGVYDLFHFGHALQLRQAKLAFPDVHLLVGVNSDEQVFEHKARTVMNHAERLEAVRHCRWVDEVVEDAPWVIDAAFIEKHQIDYVAHDEEAYQSAGYEDVYGFAKSLGISTSDLIERMVRGYRNRIFDPKLAKMGRDDLKAEGSDYDDMSRLNSRAVLWLKVCRRGSGLLSALLLPRTSFTLDTWYDGPFEDLGHDEQEIMLLKSTLLALATSSTVYFAWSTTKQAGKTYIVCSPNSRIYTVASPARAECVSVHRDRIVAVGSFDEVHKTTVEDRKSHSKSFFNQLATRLPESIRSTNFYAPATIENALDKILEALQPTLRVIHLQPNEALYPGFTDAHAHVIENGYMLQLPLVETKSLQDVIQALEAYVLSHPDVQNDKDRWVEGMGWDQTKWNGGEGAEFPTAADLDESPILKGRPISLSRIDGHAKWVSPRVLEIMQASGELPPPSQDGEIEKDGGKIVRFEDGKPTGIFMDKAMNIIPAPQWTEDQMQEYFDTTVGLALKYGLTSIHDADTNSRFIAFYRKIADAGNLPLRMYLMGYSPSTEYWGNDTTSFPKLFNYGKHGRLNLRAVKLFTDGALGSWGAALLEPYSDNPSTTGLMQTRPDVLKRLVTKFWEDGWQTNIHCIGDRANKVVLDIFEELLSLPANSDDGKKFKYDVRTKRPRIEHAQIFGKGDLEERIGRLGVIASVQPTHATSDMWYAETRLGHNRIKRAYAYQTLLQASPNHVLPLGSDFPVEGVNPLLGFYAAVSRLSSTSGTSPHGAGGWYPLEKLTRAQALKGMTYDPAYASFSEDDIGTLEPGKKADFVILDRDIMDDEEDYSEILKAQVRATVVDGQAAYGKL</sequence>
<feature type="compositionally biased region" description="Acidic residues" evidence="8">
    <location>
        <begin position="29"/>
        <end position="38"/>
    </location>
</feature>
<dbReference type="SUPFAM" id="SSF51338">
    <property type="entry name" value="Composite domain of metallo-dependent hydrolases"/>
    <property type="match status" value="1"/>
</dbReference>
<evidence type="ECO:0000256" key="5">
    <source>
        <dbReference type="ARBA" id="ARBA00023098"/>
    </source>
</evidence>
<feature type="region of interest" description="Disordered" evidence="8">
    <location>
        <begin position="1"/>
        <end position="206"/>
    </location>
</feature>
<dbReference type="NCBIfam" id="TIGR00125">
    <property type="entry name" value="cyt_tran_rel"/>
    <property type="match status" value="1"/>
</dbReference>
<dbReference type="EMBL" id="JANBPK010000710">
    <property type="protein sequence ID" value="KAJ2934756.1"/>
    <property type="molecule type" value="Genomic_DNA"/>
</dbReference>
<dbReference type="InterPro" id="IPR032466">
    <property type="entry name" value="Metal_Hydrolase"/>
</dbReference>
<evidence type="ECO:0000256" key="2">
    <source>
        <dbReference type="ARBA" id="ARBA00022516"/>
    </source>
</evidence>
<dbReference type="Gene3D" id="3.20.20.140">
    <property type="entry name" value="Metal-dependent hydrolases"/>
    <property type="match status" value="1"/>
</dbReference>
<gene>
    <name evidence="11" type="ORF">H1R20_g2338</name>
</gene>
<protein>
    <recommendedName>
        <fullName evidence="13">Choline-phosphate cytidylyltransferase</fullName>
    </recommendedName>
</protein>
<dbReference type="CDD" id="cd02174">
    <property type="entry name" value="CCT"/>
    <property type="match status" value="1"/>
</dbReference>
<dbReference type="SUPFAM" id="SSF52374">
    <property type="entry name" value="Nucleotidylyl transferase"/>
    <property type="match status" value="1"/>
</dbReference>
<dbReference type="SUPFAM" id="SSF51556">
    <property type="entry name" value="Metallo-dependent hydrolases"/>
    <property type="match status" value="1"/>
</dbReference>
<dbReference type="AlphaFoldDB" id="A0A9W8JH91"/>
<keyword evidence="2" id="KW-0444">Lipid biosynthesis</keyword>
<keyword evidence="12" id="KW-1185">Reference proteome</keyword>
<organism evidence="11 12">
    <name type="scientific">Candolleomyces eurysporus</name>
    <dbReference type="NCBI Taxonomy" id="2828524"/>
    <lineage>
        <taxon>Eukaryota</taxon>
        <taxon>Fungi</taxon>
        <taxon>Dikarya</taxon>
        <taxon>Basidiomycota</taxon>
        <taxon>Agaricomycotina</taxon>
        <taxon>Agaricomycetes</taxon>
        <taxon>Agaricomycetidae</taxon>
        <taxon>Agaricales</taxon>
        <taxon>Agaricineae</taxon>
        <taxon>Psathyrellaceae</taxon>
        <taxon>Candolleomyces</taxon>
    </lineage>
</organism>
<evidence type="ECO:0000259" key="9">
    <source>
        <dbReference type="Pfam" id="PF01467"/>
    </source>
</evidence>
<keyword evidence="6" id="KW-0594">Phospholipid biosynthesis</keyword>
<evidence type="ECO:0000313" key="11">
    <source>
        <dbReference type="EMBL" id="KAJ2934756.1"/>
    </source>
</evidence>
<feature type="compositionally biased region" description="Polar residues" evidence="8">
    <location>
        <begin position="126"/>
        <end position="138"/>
    </location>
</feature>
<dbReference type="Gene3D" id="3.10.310.70">
    <property type="match status" value="1"/>
</dbReference>
<dbReference type="Proteomes" id="UP001140091">
    <property type="component" value="Unassembled WGS sequence"/>
</dbReference>
<dbReference type="PANTHER" id="PTHR22642:SF2">
    <property type="entry name" value="PROTEIN LONG AFTER FAR-RED 3"/>
    <property type="match status" value="1"/>
</dbReference>
<dbReference type="InterPro" id="IPR004821">
    <property type="entry name" value="Cyt_trans-like"/>
</dbReference>
<dbReference type="InterPro" id="IPR013108">
    <property type="entry name" value="Amidohydro_3"/>
</dbReference>
<dbReference type="GO" id="GO:0008654">
    <property type="term" value="P:phospholipid biosynthetic process"/>
    <property type="evidence" value="ECO:0007669"/>
    <property type="project" value="UniProtKB-KW"/>
</dbReference>
<keyword evidence="3" id="KW-0808">Transferase</keyword>
<evidence type="ECO:0000256" key="3">
    <source>
        <dbReference type="ARBA" id="ARBA00022679"/>
    </source>
</evidence>
<evidence type="ECO:0000259" key="10">
    <source>
        <dbReference type="Pfam" id="PF07969"/>
    </source>
</evidence>
<dbReference type="InterPro" id="IPR014729">
    <property type="entry name" value="Rossmann-like_a/b/a_fold"/>
</dbReference>
<dbReference type="Gene3D" id="2.30.40.10">
    <property type="entry name" value="Urease, subunit C, domain 1"/>
    <property type="match status" value="1"/>
</dbReference>
<evidence type="ECO:0000256" key="1">
    <source>
        <dbReference type="ARBA" id="ARBA00010101"/>
    </source>
</evidence>
<feature type="compositionally biased region" description="Low complexity" evidence="8">
    <location>
        <begin position="139"/>
        <end position="179"/>
    </location>
</feature>
<proteinExistence type="inferred from homology"/>
<dbReference type="Pfam" id="PF01467">
    <property type="entry name" value="CTP_transf_like"/>
    <property type="match status" value="1"/>
</dbReference>
<feature type="domain" description="Cytidyltransferase-like" evidence="9">
    <location>
        <begin position="299"/>
        <end position="412"/>
    </location>
</feature>
<dbReference type="Gene3D" id="3.40.50.620">
    <property type="entry name" value="HUPs"/>
    <property type="match status" value="1"/>
</dbReference>
<keyword evidence="7" id="KW-1208">Phospholipid metabolism</keyword>
<feature type="non-terminal residue" evidence="11">
    <location>
        <position position="1"/>
    </location>
</feature>
<dbReference type="PANTHER" id="PTHR22642">
    <property type="entry name" value="IMIDAZOLONEPROPIONASE"/>
    <property type="match status" value="1"/>
</dbReference>
<comment type="caution">
    <text evidence="11">The sequence shown here is derived from an EMBL/GenBank/DDBJ whole genome shotgun (WGS) entry which is preliminary data.</text>
</comment>
<dbReference type="OrthoDB" id="3501663at2759"/>
<keyword evidence="5" id="KW-0443">Lipid metabolism</keyword>
<keyword evidence="4" id="KW-0548">Nucleotidyltransferase</keyword>
<evidence type="ECO:0000256" key="7">
    <source>
        <dbReference type="ARBA" id="ARBA00023264"/>
    </source>
</evidence>
<dbReference type="InterPro" id="IPR011059">
    <property type="entry name" value="Metal-dep_hydrolase_composite"/>
</dbReference>
<dbReference type="InterPro" id="IPR033932">
    <property type="entry name" value="YtcJ-like"/>
</dbReference>
<accession>A0A9W8JH91</accession>
<dbReference type="CDD" id="cd01300">
    <property type="entry name" value="YtcJ_like"/>
    <property type="match status" value="1"/>
</dbReference>
<comment type="similarity">
    <text evidence="1">Belongs to the cytidylyltransferase family.</text>
</comment>
<dbReference type="Pfam" id="PF07969">
    <property type="entry name" value="Amidohydro_3"/>
    <property type="match status" value="1"/>
</dbReference>
<reference evidence="11" key="1">
    <citation type="submission" date="2022-06" db="EMBL/GenBank/DDBJ databases">
        <title>Genome Sequence of Candolleomyces eurysporus.</title>
        <authorList>
            <person name="Buettner E."/>
        </authorList>
    </citation>
    <scope>NUCLEOTIDE SEQUENCE</scope>
    <source>
        <strain evidence="11">VTCC 930004</strain>
    </source>
</reference>
<feature type="domain" description="Amidohydrolase 3" evidence="10">
    <location>
        <begin position="630"/>
        <end position="1139"/>
    </location>
</feature>
<evidence type="ECO:0000256" key="8">
    <source>
        <dbReference type="SAM" id="MobiDB-lite"/>
    </source>
</evidence>
<dbReference type="GO" id="GO:0016810">
    <property type="term" value="F:hydrolase activity, acting on carbon-nitrogen (but not peptide) bonds"/>
    <property type="evidence" value="ECO:0007669"/>
    <property type="project" value="InterPro"/>
</dbReference>
<feature type="compositionally biased region" description="Basic residues" evidence="8">
    <location>
        <begin position="1"/>
        <end position="19"/>
    </location>
</feature>
<evidence type="ECO:0008006" key="13">
    <source>
        <dbReference type="Google" id="ProtNLM"/>
    </source>
</evidence>
<evidence type="ECO:0000313" key="12">
    <source>
        <dbReference type="Proteomes" id="UP001140091"/>
    </source>
</evidence>
<evidence type="ECO:0000256" key="6">
    <source>
        <dbReference type="ARBA" id="ARBA00023209"/>
    </source>
</evidence>
<name>A0A9W8JH91_9AGAR</name>